<organism evidence="15 16">
    <name type="scientific">Artemia franciscana</name>
    <name type="common">Brine shrimp</name>
    <name type="synonym">Artemia sanfranciscana</name>
    <dbReference type="NCBI Taxonomy" id="6661"/>
    <lineage>
        <taxon>Eukaryota</taxon>
        <taxon>Metazoa</taxon>
        <taxon>Ecdysozoa</taxon>
        <taxon>Arthropoda</taxon>
        <taxon>Crustacea</taxon>
        <taxon>Branchiopoda</taxon>
        <taxon>Anostraca</taxon>
        <taxon>Artemiidae</taxon>
        <taxon>Artemia</taxon>
    </lineage>
</organism>
<comment type="subcellular location">
    <subcellularLocation>
        <location evidence="2">Cell membrane</location>
    </subcellularLocation>
    <subcellularLocation>
        <location evidence="1">Membrane</location>
        <topology evidence="1">Multi-pass membrane protein</topology>
    </subcellularLocation>
</comment>
<feature type="domain" description="Neurotransmitter-gated ion-channel ligand-binding" evidence="13">
    <location>
        <begin position="40"/>
        <end position="246"/>
    </location>
</feature>
<dbReference type="InterPro" id="IPR036734">
    <property type="entry name" value="Neur_chan_lig-bd_sf"/>
</dbReference>
<evidence type="ECO:0000256" key="12">
    <source>
        <dbReference type="SAM" id="MobiDB-lite"/>
    </source>
</evidence>
<keyword evidence="7 11" id="KW-1133">Transmembrane helix</keyword>
<dbReference type="GO" id="GO:0005254">
    <property type="term" value="F:chloride channel activity"/>
    <property type="evidence" value="ECO:0007669"/>
    <property type="project" value="UniProtKB-ARBA"/>
</dbReference>
<dbReference type="InterPro" id="IPR036719">
    <property type="entry name" value="Neuro-gated_channel_TM_sf"/>
</dbReference>
<dbReference type="GO" id="GO:0005230">
    <property type="term" value="F:extracellular ligand-gated monoatomic ion channel activity"/>
    <property type="evidence" value="ECO:0007669"/>
    <property type="project" value="InterPro"/>
</dbReference>
<feature type="signal peptide" evidence="11">
    <location>
        <begin position="1"/>
        <end position="25"/>
    </location>
</feature>
<dbReference type="InterPro" id="IPR006202">
    <property type="entry name" value="Neur_chan_lig-bd"/>
</dbReference>
<name>A0AA88HLN9_ARTSF</name>
<evidence type="ECO:0000259" key="13">
    <source>
        <dbReference type="Pfam" id="PF02931"/>
    </source>
</evidence>
<dbReference type="InterPro" id="IPR006028">
    <property type="entry name" value="GABAA/Glycine_rcpt"/>
</dbReference>
<keyword evidence="4" id="KW-1003">Cell membrane</keyword>
<evidence type="ECO:0000256" key="2">
    <source>
        <dbReference type="ARBA" id="ARBA00004236"/>
    </source>
</evidence>
<evidence type="ECO:0000313" key="16">
    <source>
        <dbReference type="Proteomes" id="UP001187531"/>
    </source>
</evidence>
<evidence type="ECO:0000256" key="6">
    <source>
        <dbReference type="ARBA" id="ARBA00022729"/>
    </source>
</evidence>
<feature type="chain" id="PRO_5041515697" evidence="11">
    <location>
        <begin position="26"/>
        <end position="473"/>
    </location>
</feature>
<feature type="region of interest" description="Disordered" evidence="12">
    <location>
        <begin position="370"/>
        <end position="394"/>
    </location>
</feature>
<dbReference type="Proteomes" id="UP001187531">
    <property type="component" value="Unassembled WGS sequence"/>
</dbReference>
<dbReference type="GO" id="GO:0004888">
    <property type="term" value="F:transmembrane signaling receptor activity"/>
    <property type="evidence" value="ECO:0007669"/>
    <property type="project" value="InterPro"/>
</dbReference>
<feature type="transmembrane region" description="Helical" evidence="11">
    <location>
        <begin position="250"/>
        <end position="272"/>
    </location>
</feature>
<dbReference type="InterPro" id="IPR006029">
    <property type="entry name" value="Neurotrans-gated_channel_TM"/>
</dbReference>
<dbReference type="PRINTS" id="PR00252">
    <property type="entry name" value="NRIONCHANNEL"/>
</dbReference>
<dbReference type="SUPFAM" id="SSF63712">
    <property type="entry name" value="Nicotinic receptor ligand binding domain-like"/>
    <property type="match status" value="1"/>
</dbReference>
<dbReference type="Pfam" id="PF02932">
    <property type="entry name" value="Neur_chan_memb"/>
    <property type="match status" value="1"/>
</dbReference>
<dbReference type="Gene3D" id="2.70.170.10">
    <property type="entry name" value="Neurotransmitter-gated ion-channel ligand-binding domain"/>
    <property type="match status" value="1"/>
</dbReference>
<dbReference type="InterPro" id="IPR018000">
    <property type="entry name" value="Neurotransmitter_ion_chnl_CS"/>
</dbReference>
<dbReference type="InterPro" id="IPR006201">
    <property type="entry name" value="Neur_channel"/>
</dbReference>
<dbReference type="GO" id="GO:0099095">
    <property type="term" value="F:ligand-gated monoatomic anion channel activity"/>
    <property type="evidence" value="ECO:0007669"/>
    <property type="project" value="UniProtKB-ARBA"/>
</dbReference>
<dbReference type="AlphaFoldDB" id="A0AA88HLN9"/>
<dbReference type="InterPro" id="IPR038050">
    <property type="entry name" value="Neuro_actylchol_rec"/>
</dbReference>
<protein>
    <submittedName>
        <fullName evidence="15">Uncharacterized protein</fullName>
    </submittedName>
</protein>
<proteinExistence type="inferred from homology"/>
<keyword evidence="3 11" id="KW-0813">Transport</keyword>
<feature type="transmembrane region" description="Helical" evidence="11">
    <location>
        <begin position="315"/>
        <end position="338"/>
    </location>
</feature>
<sequence>MFKFTMKSFLLAFWILFTSLDTVRSTNETAISEVSRWTIQIFDEITDQDVYDKREPPLSEGPISVEASVSMTMLSDVDIHESDFSTELWVELSWKDERLAFSYFPDGPEVLQGEIEFAEKIWKPSLYVLNEKQSSVVKFPQANVLIEITPDGHITYSFRLQSKVYCAISLANFPFDVQKCNLHIGSWSLNTDELKLLWKGGEGVNIVQKYSTFAVSKMGVKSWSTTEIGIDGDKHSMLVLEFSLRREASFYLLDFYIPSVIFVFVSWVGLWYGSPNAEAARFRLGGIALFNYLCLKNFTQRILPRYGKYVTALDIFSFAIFIFLLSALCQFAFVNSIWRRRRPYEAKKISTKHILKNNFRLKASSKYLDEESTIPPNKRNSLGSLDFTDDQSRRESTAEVSMKVGDLLTKITHRRGSYSFDLESSVGEMGEGGKRSRQLVPHDVGKYIDRNTRVIFPVAFIIMNVVYWSIVLL</sequence>
<evidence type="ECO:0000256" key="10">
    <source>
        <dbReference type="ARBA" id="ARBA00023303"/>
    </source>
</evidence>
<keyword evidence="10 11" id="KW-0407">Ion channel</keyword>
<dbReference type="GO" id="GO:0005886">
    <property type="term" value="C:plasma membrane"/>
    <property type="evidence" value="ECO:0007669"/>
    <property type="project" value="UniProtKB-SubCell"/>
</dbReference>
<keyword evidence="8 11" id="KW-0406">Ion transport</keyword>
<feature type="domain" description="Neurotransmitter-gated ion-channel transmembrane" evidence="14">
    <location>
        <begin position="256"/>
        <end position="468"/>
    </location>
</feature>
<dbReference type="Gene3D" id="1.20.58.390">
    <property type="entry name" value="Neurotransmitter-gated ion-channel transmembrane domain"/>
    <property type="match status" value="1"/>
</dbReference>
<evidence type="ECO:0000256" key="5">
    <source>
        <dbReference type="ARBA" id="ARBA00022692"/>
    </source>
</evidence>
<dbReference type="CDD" id="cd18987">
    <property type="entry name" value="LGIC_ECD_anion"/>
    <property type="match status" value="1"/>
</dbReference>
<keyword evidence="6 11" id="KW-0732">Signal</keyword>
<dbReference type="PROSITE" id="PS00236">
    <property type="entry name" value="NEUROTR_ION_CHANNEL"/>
    <property type="match status" value="1"/>
</dbReference>
<comment type="caution">
    <text evidence="15">The sequence shown here is derived from an EMBL/GenBank/DDBJ whole genome shotgun (WGS) entry which is preliminary data.</text>
</comment>
<evidence type="ECO:0000256" key="1">
    <source>
        <dbReference type="ARBA" id="ARBA00004141"/>
    </source>
</evidence>
<reference evidence="15" key="1">
    <citation type="submission" date="2023-07" db="EMBL/GenBank/DDBJ databases">
        <title>Chromosome-level genome assembly of Artemia franciscana.</title>
        <authorList>
            <person name="Jo E."/>
        </authorList>
    </citation>
    <scope>NUCLEOTIDE SEQUENCE</scope>
    <source>
        <tissue evidence="15">Whole body</tissue>
    </source>
</reference>
<keyword evidence="16" id="KW-1185">Reference proteome</keyword>
<accession>A0AA88HLN9</accession>
<evidence type="ECO:0000256" key="7">
    <source>
        <dbReference type="ARBA" id="ARBA00022989"/>
    </source>
</evidence>
<evidence type="ECO:0000256" key="3">
    <source>
        <dbReference type="ARBA" id="ARBA00022448"/>
    </source>
</evidence>
<feature type="transmembrane region" description="Helical" evidence="11">
    <location>
        <begin position="454"/>
        <end position="471"/>
    </location>
</feature>
<keyword evidence="5 11" id="KW-0812">Transmembrane</keyword>
<evidence type="ECO:0000256" key="9">
    <source>
        <dbReference type="ARBA" id="ARBA00023136"/>
    </source>
</evidence>
<dbReference type="Pfam" id="PF02931">
    <property type="entry name" value="Neur_chan_LBD"/>
    <property type="match status" value="1"/>
</dbReference>
<evidence type="ECO:0000313" key="15">
    <source>
        <dbReference type="EMBL" id="KAK2713483.1"/>
    </source>
</evidence>
<feature type="compositionally biased region" description="Polar residues" evidence="12">
    <location>
        <begin position="374"/>
        <end position="383"/>
    </location>
</feature>
<gene>
    <name evidence="15" type="ORF">QYM36_009377</name>
</gene>
<keyword evidence="9 11" id="KW-0472">Membrane</keyword>
<dbReference type="SUPFAM" id="SSF90112">
    <property type="entry name" value="Neurotransmitter-gated ion-channel transmembrane pore"/>
    <property type="match status" value="1"/>
</dbReference>
<dbReference type="PRINTS" id="PR00253">
    <property type="entry name" value="GABAARECEPTR"/>
</dbReference>
<evidence type="ECO:0000256" key="11">
    <source>
        <dbReference type="RuleBase" id="RU000687"/>
    </source>
</evidence>
<evidence type="ECO:0000256" key="4">
    <source>
        <dbReference type="ARBA" id="ARBA00022475"/>
    </source>
</evidence>
<evidence type="ECO:0000256" key="8">
    <source>
        <dbReference type="ARBA" id="ARBA00023065"/>
    </source>
</evidence>
<dbReference type="EMBL" id="JAVRJZ010000014">
    <property type="protein sequence ID" value="KAK2713483.1"/>
    <property type="molecule type" value="Genomic_DNA"/>
</dbReference>
<evidence type="ECO:0000259" key="14">
    <source>
        <dbReference type="Pfam" id="PF02932"/>
    </source>
</evidence>
<dbReference type="PANTHER" id="PTHR18945">
    <property type="entry name" value="NEUROTRANSMITTER GATED ION CHANNEL"/>
    <property type="match status" value="1"/>
</dbReference>
<comment type="similarity">
    <text evidence="11">Belongs to the ligand-gated ion channel (TC 1.A.9) family.</text>
</comment>
<feature type="transmembrane region" description="Helical" evidence="11">
    <location>
        <begin position="284"/>
        <end position="303"/>
    </location>
</feature>